<keyword evidence="2" id="KW-0472">Membrane</keyword>
<evidence type="ECO:0000256" key="1">
    <source>
        <dbReference type="SAM" id="MobiDB-lite"/>
    </source>
</evidence>
<protein>
    <submittedName>
        <fullName evidence="3">50S ribosomal protein L15</fullName>
    </submittedName>
</protein>
<comment type="caution">
    <text evidence="3">The sequence shown here is derived from an EMBL/GenBank/DDBJ whole genome shotgun (WGS) entry which is preliminary data.</text>
</comment>
<dbReference type="EMBL" id="JAHWGI010000970">
    <property type="protein sequence ID" value="KAK3919146.1"/>
    <property type="molecule type" value="Genomic_DNA"/>
</dbReference>
<keyword evidence="4" id="KW-1185">Reference proteome</keyword>
<feature type="transmembrane region" description="Helical" evidence="2">
    <location>
        <begin position="153"/>
        <end position="177"/>
    </location>
</feature>
<feature type="compositionally biased region" description="Basic residues" evidence="1">
    <location>
        <begin position="739"/>
        <end position="748"/>
    </location>
</feature>
<dbReference type="Proteomes" id="UP001219518">
    <property type="component" value="Unassembled WGS sequence"/>
</dbReference>
<organism evidence="3 4">
    <name type="scientific">Frankliniella fusca</name>
    <dbReference type="NCBI Taxonomy" id="407009"/>
    <lineage>
        <taxon>Eukaryota</taxon>
        <taxon>Metazoa</taxon>
        <taxon>Ecdysozoa</taxon>
        <taxon>Arthropoda</taxon>
        <taxon>Hexapoda</taxon>
        <taxon>Insecta</taxon>
        <taxon>Pterygota</taxon>
        <taxon>Neoptera</taxon>
        <taxon>Paraneoptera</taxon>
        <taxon>Thysanoptera</taxon>
        <taxon>Terebrantia</taxon>
        <taxon>Thripoidea</taxon>
        <taxon>Thripidae</taxon>
        <taxon>Frankliniella</taxon>
    </lineage>
</organism>
<keyword evidence="3" id="KW-0689">Ribosomal protein</keyword>
<gene>
    <name evidence="3" type="ORF">KUF71_008295</name>
</gene>
<feature type="region of interest" description="Disordered" evidence="1">
    <location>
        <begin position="522"/>
        <end position="553"/>
    </location>
</feature>
<feature type="compositionally biased region" description="Polar residues" evidence="1">
    <location>
        <begin position="1"/>
        <end position="32"/>
    </location>
</feature>
<feature type="compositionally biased region" description="Basic and acidic residues" evidence="1">
    <location>
        <begin position="522"/>
        <end position="540"/>
    </location>
</feature>
<dbReference type="GO" id="GO:0005840">
    <property type="term" value="C:ribosome"/>
    <property type="evidence" value="ECO:0007669"/>
    <property type="project" value="UniProtKB-KW"/>
</dbReference>
<name>A0AAE1LGB4_9NEOP</name>
<accession>A0AAE1LGB4</accession>
<evidence type="ECO:0000256" key="2">
    <source>
        <dbReference type="SAM" id="Phobius"/>
    </source>
</evidence>
<feature type="compositionally biased region" description="Basic residues" evidence="1">
    <location>
        <begin position="718"/>
        <end position="728"/>
    </location>
</feature>
<reference evidence="3" key="1">
    <citation type="submission" date="2021-07" db="EMBL/GenBank/DDBJ databases">
        <authorList>
            <person name="Catto M.A."/>
            <person name="Jacobson A."/>
            <person name="Kennedy G."/>
            <person name="Labadie P."/>
            <person name="Hunt B.G."/>
            <person name="Srinivasan R."/>
        </authorList>
    </citation>
    <scope>NUCLEOTIDE SEQUENCE</scope>
    <source>
        <strain evidence="3">PL_HMW_Pooled</strain>
        <tissue evidence="3">Head</tissue>
    </source>
</reference>
<proteinExistence type="predicted"/>
<feature type="region of interest" description="Disordered" evidence="1">
    <location>
        <begin position="681"/>
        <end position="751"/>
    </location>
</feature>
<dbReference type="AlphaFoldDB" id="A0AAE1LGB4"/>
<feature type="region of interest" description="Disordered" evidence="1">
    <location>
        <begin position="97"/>
        <end position="129"/>
    </location>
</feature>
<keyword evidence="2" id="KW-1133">Transmembrane helix</keyword>
<feature type="region of interest" description="Disordered" evidence="1">
    <location>
        <begin position="1"/>
        <end position="69"/>
    </location>
</feature>
<feature type="compositionally biased region" description="Polar residues" evidence="1">
    <location>
        <begin position="108"/>
        <end position="117"/>
    </location>
</feature>
<reference evidence="3" key="2">
    <citation type="journal article" date="2023" name="BMC Genomics">
        <title>Pest status, molecular evolution, and epigenetic factors derived from the genome assembly of Frankliniella fusca, a thysanopteran phytovirus vector.</title>
        <authorList>
            <person name="Catto M.A."/>
            <person name="Labadie P.E."/>
            <person name="Jacobson A.L."/>
            <person name="Kennedy G.G."/>
            <person name="Srinivasan R."/>
            <person name="Hunt B.G."/>
        </authorList>
    </citation>
    <scope>NUCLEOTIDE SEQUENCE</scope>
    <source>
        <strain evidence="3">PL_HMW_Pooled</strain>
    </source>
</reference>
<feature type="compositionally biased region" description="Basic and acidic residues" evidence="1">
    <location>
        <begin position="118"/>
        <end position="127"/>
    </location>
</feature>
<sequence>MNPSKNQDLNSTTSEGGEGSDQSMSDSWTVLDSSHFKDDGDLSDAESVEVLATDEPLTDDSSSDVKLYDPPSIEICSTSTVDYSKSTFKESLLEESDSIPLDPHGISKNGNDETASTAEKHNDDTIPPKKHNFFNGAPIEIIGESFSTILLELAIYSLIIDLFILTYFGFSSITVIFDKPGSSFAKMSSSHLQYEMDPLALQLSHVLAEWKKHPQEDHSLDRHVLKTLLLYYGGSTELSATLHTLSAKVQKHNEFIREKSQDWQMDWQRENLIVSGHIAHSVACILGNQDNDKSLPADLFMTVNNTNEKGNTDFSPEPTFWLNDWHLPQYFKANDTYYRVESKSVLPPMKSLYLNLGSAKWNHYFWKLYLDDVEGENRKNNVDGFQSQGDRITENELESEETERSPLDLLSRGDIISVEESSGNVQNSDENVEVADIYSQFSIDDDSEQVADVIEEKDQTGVWEGDYVEVLDDEDYLIGSRPYESRYVCLDDSCRPFKEVKDDEDQKPVSESKGKLSLLFKELDQDDSKMDEDPRFKSEWMEPNPNPDQNIHGTKKEALNYPNFNHVHEWNPHMDENPVSNDWMEVESPFEGPWTQLKDKPDQNQKKSKIVKLFEELSSEETPGENMFAGRYMHSPQNAEFGNLFGDIVQNNGMIDKKAFEHPKKGKLAMLFEELALEESLEQKKGSDKSADYPSGNVKSKVKRKYKGPKHDIESMKGKNKQKKKGKGKQGFENGNLMGKKKIKKRNNLKNDVKFEEPSLLNANILSKYNDKTDGKKNFEGKNADWNTRMAQGREKLRALSEKGGDNIWWVERSKARRAMREESFSE</sequence>
<feature type="region of interest" description="Disordered" evidence="1">
    <location>
        <begin position="380"/>
        <end position="405"/>
    </location>
</feature>
<keyword evidence="2" id="KW-0812">Transmembrane</keyword>
<evidence type="ECO:0000313" key="3">
    <source>
        <dbReference type="EMBL" id="KAK3919146.1"/>
    </source>
</evidence>
<evidence type="ECO:0000313" key="4">
    <source>
        <dbReference type="Proteomes" id="UP001219518"/>
    </source>
</evidence>
<feature type="compositionally biased region" description="Basic and acidic residues" evidence="1">
    <location>
        <begin position="681"/>
        <end position="691"/>
    </location>
</feature>
<keyword evidence="3" id="KW-0687">Ribonucleoprotein</keyword>